<dbReference type="STRING" id="158787.BSCA_2344"/>
<protein>
    <submittedName>
        <fullName evidence="9">Exodeoxyribonuclease III</fullName>
        <ecNumber evidence="9">3.1.11.2</ecNumber>
    </submittedName>
</protein>
<dbReference type="GeneID" id="85166207"/>
<sequence length="286" mass="31610">MTITITTSNVNGIRAARRKGIEAWAEANAPDVWCMQEVRAPQAELDPIIDALAGAYVSAGRVADRDGLHAANEVCRIKGRAGVALLSDLPVAERRYGLPGLDDDVDSGRWIETDVTTPQGYRITVACVYVHSGDADDETKMAQKYRFLDAMLSRLGELRDRAAAGGDQAVLCGDFNIAHTPLDIKNAKANVKHSGFLPAERAYVDRWLGEYEFVDVTRMLAGDIQGPYTWWSQRGRAFDNNVGWRLDYQFATPELAETARGFVIDKAPTYDARWSDHAPLTVTYDV</sequence>
<reference evidence="9 10" key="1">
    <citation type="submission" date="2014-03" db="EMBL/GenBank/DDBJ databases">
        <title>Genomics of Bifidobacteria.</title>
        <authorList>
            <person name="Ventura M."/>
            <person name="Milani C."/>
            <person name="Lugli G.A."/>
        </authorList>
    </citation>
    <scope>NUCLEOTIDE SEQUENCE [LARGE SCALE GENOMIC DNA]</scope>
    <source>
        <strain evidence="9 10">LMG 21589</strain>
    </source>
</reference>
<evidence type="ECO:0000259" key="8">
    <source>
        <dbReference type="Pfam" id="PF03372"/>
    </source>
</evidence>
<feature type="binding site" evidence="6">
    <location>
        <position position="174"/>
    </location>
    <ligand>
        <name>Mg(2+)</name>
        <dbReference type="ChEBI" id="CHEBI:18420"/>
        <label>1</label>
    </ligand>
</feature>
<feature type="domain" description="Endonuclease/exonuclease/phosphatase" evidence="8">
    <location>
        <begin position="7"/>
        <end position="277"/>
    </location>
</feature>
<dbReference type="eggNOG" id="COG0708">
    <property type="taxonomic scope" value="Bacteria"/>
</dbReference>
<dbReference type="Proteomes" id="UP000029033">
    <property type="component" value="Unassembled WGS sequence"/>
</dbReference>
<dbReference type="Gene3D" id="3.60.10.10">
    <property type="entry name" value="Endonuclease/exonuclease/phosphatase"/>
    <property type="match status" value="1"/>
</dbReference>
<feature type="site" description="Transition state stabilizer" evidence="7">
    <location>
        <position position="176"/>
    </location>
</feature>
<feature type="binding site" evidence="6">
    <location>
        <position position="37"/>
    </location>
    <ligand>
        <name>Mg(2+)</name>
        <dbReference type="ChEBI" id="CHEBI:18420"/>
        <label>1</label>
    </ligand>
</feature>
<gene>
    <name evidence="9" type="ORF">BSCA_2344</name>
</gene>
<feature type="binding site" evidence="6">
    <location>
        <position position="176"/>
    </location>
    <ligand>
        <name>Mg(2+)</name>
        <dbReference type="ChEBI" id="CHEBI:18420"/>
        <label>1</label>
    </ligand>
</feature>
<organism evidence="9 10">
    <name type="scientific">Bifidobacterium scardovii</name>
    <dbReference type="NCBI Taxonomy" id="158787"/>
    <lineage>
        <taxon>Bacteria</taxon>
        <taxon>Bacillati</taxon>
        <taxon>Actinomycetota</taxon>
        <taxon>Actinomycetes</taxon>
        <taxon>Bifidobacteriales</taxon>
        <taxon>Bifidobacteriaceae</taxon>
        <taxon>Bifidobacterium</taxon>
    </lineage>
</organism>
<dbReference type="PROSITE" id="PS51435">
    <property type="entry name" value="AP_NUCLEASE_F1_4"/>
    <property type="match status" value="1"/>
</dbReference>
<dbReference type="InterPro" id="IPR004808">
    <property type="entry name" value="AP_endonuc_1"/>
</dbReference>
<dbReference type="GO" id="GO:0006281">
    <property type="term" value="P:DNA repair"/>
    <property type="evidence" value="ECO:0007669"/>
    <property type="project" value="InterPro"/>
</dbReference>
<keyword evidence="4 6" id="KW-0460">Magnesium</keyword>
<dbReference type="SUPFAM" id="SSF56219">
    <property type="entry name" value="DNase I-like"/>
    <property type="match status" value="1"/>
</dbReference>
<accession>A0A087D9F5</accession>
<dbReference type="NCBIfam" id="TIGR00633">
    <property type="entry name" value="xth"/>
    <property type="match status" value="1"/>
</dbReference>
<dbReference type="PANTHER" id="PTHR43250:SF2">
    <property type="entry name" value="EXODEOXYRIBONUCLEASE III"/>
    <property type="match status" value="1"/>
</dbReference>
<dbReference type="InterPro" id="IPR036691">
    <property type="entry name" value="Endo/exonu/phosph_ase_sf"/>
</dbReference>
<feature type="binding site" evidence="6">
    <location>
        <position position="276"/>
    </location>
    <ligand>
        <name>Mg(2+)</name>
        <dbReference type="ChEBI" id="CHEBI:18420"/>
        <label>1</label>
    </ligand>
</feature>
<proteinExistence type="inferred from homology"/>
<evidence type="ECO:0000256" key="4">
    <source>
        <dbReference type="ARBA" id="ARBA00022842"/>
    </source>
</evidence>
<keyword evidence="6" id="KW-0464">Manganese</keyword>
<comment type="cofactor">
    <cofactor evidence="6">
        <name>Mg(2+)</name>
        <dbReference type="ChEBI" id="CHEBI:18420"/>
    </cofactor>
    <cofactor evidence="6">
        <name>Mn(2+)</name>
        <dbReference type="ChEBI" id="CHEBI:29035"/>
    </cofactor>
    <text evidence="6">Probably binds two magnesium or manganese ions per subunit.</text>
</comment>
<dbReference type="InterPro" id="IPR037493">
    <property type="entry name" value="ExoIII-like"/>
</dbReference>
<keyword evidence="2 6" id="KW-0479">Metal-binding</keyword>
<dbReference type="RefSeq" id="WP_033519259.1">
    <property type="nucleotide sequence ID" value="NZ_CAUPKV010000025.1"/>
</dbReference>
<evidence type="ECO:0000313" key="10">
    <source>
        <dbReference type="Proteomes" id="UP000029033"/>
    </source>
</evidence>
<dbReference type="PANTHER" id="PTHR43250">
    <property type="entry name" value="EXODEOXYRIBONUCLEASE III"/>
    <property type="match status" value="1"/>
</dbReference>
<keyword evidence="10" id="KW-1185">Reference proteome</keyword>
<feature type="binding site" evidence="6">
    <location>
        <position position="277"/>
    </location>
    <ligand>
        <name>Mg(2+)</name>
        <dbReference type="ChEBI" id="CHEBI:18420"/>
        <label>1</label>
    </ligand>
</feature>
<evidence type="ECO:0000256" key="7">
    <source>
        <dbReference type="PIRSR" id="PIRSR604808-3"/>
    </source>
</evidence>
<feature type="active site" description="Proton acceptor" evidence="5">
    <location>
        <position position="277"/>
    </location>
</feature>
<feature type="active site" evidence="5">
    <location>
        <position position="129"/>
    </location>
</feature>
<feature type="active site" description="Proton donor/acceptor" evidence="5">
    <location>
        <position position="174"/>
    </location>
</feature>
<evidence type="ECO:0000256" key="2">
    <source>
        <dbReference type="ARBA" id="ARBA00022723"/>
    </source>
</evidence>
<dbReference type="Pfam" id="PF03372">
    <property type="entry name" value="Exo_endo_phos"/>
    <property type="match status" value="1"/>
</dbReference>
<dbReference type="EC" id="3.1.11.2" evidence="9"/>
<evidence type="ECO:0000256" key="3">
    <source>
        <dbReference type="ARBA" id="ARBA00022801"/>
    </source>
</evidence>
<name>A0A087D9F5_9BIFI</name>
<comment type="similarity">
    <text evidence="1">Belongs to the DNA repair enzymes AP/ExoA family.</text>
</comment>
<comment type="caution">
    <text evidence="9">The sequence shown here is derived from an EMBL/GenBank/DDBJ whole genome shotgun (WGS) entry which is preliminary data.</text>
</comment>
<dbReference type="EMBL" id="JGZO01000016">
    <property type="protein sequence ID" value="KFI92155.1"/>
    <property type="molecule type" value="Genomic_DNA"/>
</dbReference>
<dbReference type="AlphaFoldDB" id="A0A087D9F5"/>
<feature type="site" description="Interaction with DNA substrate" evidence="7">
    <location>
        <position position="277"/>
    </location>
</feature>
<evidence type="ECO:0000256" key="1">
    <source>
        <dbReference type="ARBA" id="ARBA00007092"/>
    </source>
</evidence>
<feature type="site" description="Important for catalytic activity" evidence="7">
    <location>
        <position position="247"/>
    </location>
</feature>
<evidence type="ECO:0000256" key="6">
    <source>
        <dbReference type="PIRSR" id="PIRSR604808-2"/>
    </source>
</evidence>
<feature type="binding site" evidence="6">
    <location>
        <position position="9"/>
    </location>
    <ligand>
        <name>Mg(2+)</name>
        <dbReference type="ChEBI" id="CHEBI:18420"/>
        <label>1</label>
    </ligand>
</feature>
<dbReference type="OrthoDB" id="9803914at2"/>
<evidence type="ECO:0000313" key="9">
    <source>
        <dbReference type="EMBL" id="KFI92155.1"/>
    </source>
</evidence>
<dbReference type="GO" id="GO:0008311">
    <property type="term" value="F:double-stranded DNA 3'-5' DNA exonuclease activity"/>
    <property type="evidence" value="ECO:0007669"/>
    <property type="project" value="UniProtKB-EC"/>
</dbReference>
<dbReference type="GO" id="GO:0046872">
    <property type="term" value="F:metal ion binding"/>
    <property type="evidence" value="ECO:0007669"/>
    <property type="project" value="UniProtKB-KW"/>
</dbReference>
<evidence type="ECO:0000256" key="5">
    <source>
        <dbReference type="PIRSR" id="PIRSR604808-1"/>
    </source>
</evidence>
<keyword evidence="3 9" id="KW-0378">Hydrolase</keyword>
<dbReference type="InterPro" id="IPR005135">
    <property type="entry name" value="Endo/exonuclease/phosphatase"/>
</dbReference>